<protein>
    <submittedName>
        <fullName evidence="2">CDP-glucose 4,6-dehydratase</fullName>
        <ecNumber evidence="2">4.2.1.45</ecNumber>
    </submittedName>
</protein>
<evidence type="ECO:0000313" key="3">
    <source>
        <dbReference type="Proteomes" id="UP000434850"/>
    </source>
</evidence>
<dbReference type="AlphaFoldDB" id="A0A6I4I7J9"/>
<organism evidence="2 3">
    <name type="scientific">Mucilaginibacter aquatilis</name>
    <dbReference type="NCBI Taxonomy" id="1517760"/>
    <lineage>
        <taxon>Bacteria</taxon>
        <taxon>Pseudomonadati</taxon>
        <taxon>Bacteroidota</taxon>
        <taxon>Sphingobacteriia</taxon>
        <taxon>Sphingobacteriales</taxon>
        <taxon>Sphingobacteriaceae</taxon>
        <taxon>Mucilaginibacter</taxon>
    </lineage>
</organism>
<dbReference type="EMBL" id="WQLA01000003">
    <property type="protein sequence ID" value="MVN91195.1"/>
    <property type="molecule type" value="Genomic_DNA"/>
</dbReference>
<sequence length="368" mass="41582">MFNNIYQGKKVLVTGHTGFKGGWLSLWLKLMGADVYGISDEIYAAPSLFEVSQIESQITSYLADIRNLEEIKSIIGDIKPDFIFHLAAQPIVKRAYLNPVEALEVNIMGTAHILEAIRLLNNPCIAVMITSDKCYDNVEWIWGYKETDYLGGKDPYSASKGGAELVIKTYYHSYFKKTDHIKMASVRAGNVIGGGDWAANRIVPDCFRAWANNEKVIIRSPYATRPWQHVLEPLSGYLQTGQLLAQPTKNSINGEAYNFGPPAEQNHTVLDLINELAVNWSSNDIQNILQVEPSDFVEAGLLKLNIDKALFDMNWKPTLNFIETAEFTTNWYKTYYNNKSADMLTHTNNQIEAYIQIANKRGILWAQK</sequence>
<dbReference type="Gene3D" id="3.90.25.10">
    <property type="entry name" value="UDP-galactose 4-epimerase, domain 1"/>
    <property type="match status" value="1"/>
</dbReference>
<accession>A0A6I4I7J9</accession>
<name>A0A6I4I7J9_9SPHI</name>
<proteinExistence type="predicted"/>
<dbReference type="InterPro" id="IPR016040">
    <property type="entry name" value="NAD(P)-bd_dom"/>
</dbReference>
<evidence type="ECO:0000259" key="1">
    <source>
        <dbReference type="Pfam" id="PF16363"/>
    </source>
</evidence>
<dbReference type="EC" id="4.2.1.45" evidence="2"/>
<dbReference type="Gene3D" id="3.40.50.720">
    <property type="entry name" value="NAD(P)-binding Rossmann-like Domain"/>
    <property type="match status" value="1"/>
</dbReference>
<evidence type="ECO:0000313" key="2">
    <source>
        <dbReference type="EMBL" id="MVN91195.1"/>
    </source>
</evidence>
<gene>
    <name evidence="2" type="primary">rfbG</name>
    <name evidence="2" type="ORF">GO816_08680</name>
</gene>
<dbReference type="GO" id="GO:0047733">
    <property type="term" value="F:CDP-glucose 4,6-dehydratase activity"/>
    <property type="evidence" value="ECO:0007669"/>
    <property type="project" value="UniProtKB-EC"/>
</dbReference>
<dbReference type="RefSeq" id="WP_157541300.1">
    <property type="nucleotide sequence ID" value="NZ_WQLA01000003.1"/>
</dbReference>
<dbReference type="NCBIfam" id="TIGR02622">
    <property type="entry name" value="CDP_4_6_dhtase"/>
    <property type="match status" value="1"/>
</dbReference>
<dbReference type="Proteomes" id="UP000434850">
    <property type="component" value="Unassembled WGS sequence"/>
</dbReference>
<keyword evidence="2" id="KW-0456">Lyase</keyword>
<dbReference type="SUPFAM" id="SSF51735">
    <property type="entry name" value="NAD(P)-binding Rossmann-fold domains"/>
    <property type="match status" value="1"/>
</dbReference>
<comment type="caution">
    <text evidence="2">The sequence shown here is derived from an EMBL/GenBank/DDBJ whole genome shotgun (WGS) entry which is preliminary data.</text>
</comment>
<dbReference type="InterPro" id="IPR036291">
    <property type="entry name" value="NAD(P)-bd_dom_sf"/>
</dbReference>
<dbReference type="InterPro" id="IPR013445">
    <property type="entry name" value="CDP_4_6_deHydtase"/>
</dbReference>
<reference evidence="2 3" key="1">
    <citation type="submission" date="2019-12" db="EMBL/GenBank/DDBJ databases">
        <title>Mucilaginibacter sp. HME9299 genome sequencing and assembly.</title>
        <authorList>
            <person name="Kang H."/>
            <person name="Kim H."/>
            <person name="Joh K."/>
        </authorList>
    </citation>
    <scope>NUCLEOTIDE SEQUENCE [LARGE SCALE GENOMIC DNA]</scope>
    <source>
        <strain evidence="2 3">HME9299</strain>
    </source>
</reference>
<dbReference type="Pfam" id="PF16363">
    <property type="entry name" value="GDP_Man_Dehyd"/>
    <property type="match status" value="1"/>
</dbReference>
<dbReference type="PANTHER" id="PTHR43000">
    <property type="entry name" value="DTDP-D-GLUCOSE 4,6-DEHYDRATASE-RELATED"/>
    <property type="match status" value="1"/>
</dbReference>
<dbReference type="OrthoDB" id="9779041at2"/>
<keyword evidence="3" id="KW-1185">Reference proteome</keyword>
<feature type="domain" description="NAD(P)-binding" evidence="1">
    <location>
        <begin position="12"/>
        <end position="324"/>
    </location>
</feature>